<keyword evidence="1" id="KW-0175">Coiled coil</keyword>
<keyword evidence="3" id="KW-0812">Transmembrane</keyword>
<keyword evidence="3" id="KW-0472">Membrane</keyword>
<evidence type="ECO:0000256" key="1">
    <source>
        <dbReference type="SAM" id="Coils"/>
    </source>
</evidence>
<evidence type="ECO:0000256" key="2">
    <source>
        <dbReference type="SAM" id="MobiDB-lite"/>
    </source>
</evidence>
<dbReference type="Pfam" id="PF14257">
    <property type="entry name" value="DUF4349"/>
    <property type="match status" value="1"/>
</dbReference>
<feature type="coiled-coil region" evidence="1">
    <location>
        <begin position="183"/>
        <end position="210"/>
    </location>
</feature>
<name>A0ABP5Z4P1_9MICO</name>
<comment type="caution">
    <text evidence="5">The sequence shown here is derived from an EMBL/GenBank/DDBJ whole genome shotgun (WGS) entry which is preliminary data.</text>
</comment>
<keyword evidence="6" id="KW-1185">Reference proteome</keyword>
<reference evidence="6" key="1">
    <citation type="journal article" date="2019" name="Int. J. Syst. Evol. Microbiol.">
        <title>The Global Catalogue of Microorganisms (GCM) 10K type strain sequencing project: providing services to taxonomists for standard genome sequencing and annotation.</title>
        <authorList>
            <consortium name="The Broad Institute Genomics Platform"/>
            <consortium name="The Broad Institute Genome Sequencing Center for Infectious Disease"/>
            <person name="Wu L."/>
            <person name="Ma J."/>
        </authorList>
    </citation>
    <scope>NUCLEOTIDE SEQUENCE [LARGE SCALE GENOMIC DNA]</scope>
    <source>
        <strain evidence="6">JCM 16259</strain>
    </source>
</reference>
<feature type="region of interest" description="Disordered" evidence="2">
    <location>
        <begin position="1"/>
        <end position="31"/>
    </location>
</feature>
<dbReference type="InterPro" id="IPR025645">
    <property type="entry name" value="DUF4349"/>
</dbReference>
<dbReference type="Proteomes" id="UP001500730">
    <property type="component" value="Unassembled WGS sequence"/>
</dbReference>
<feature type="domain" description="DUF4349" evidence="4">
    <location>
        <begin position="44"/>
        <end position="272"/>
    </location>
</feature>
<gene>
    <name evidence="5" type="ORF">GCM10009858_32800</name>
</gene>
<proteinExistence type="predicted"/>
<accession>A0ABP5Z4P1</accession>
<evidence type="ECO:0000313" key="6">
    <source>
        <dbReference type="Proteomes" id="UP001500730"/>
    </source>
</evidence>
<evidence type="ECO:0000259" key="4">
    <source>
        <dbReference type="Pfam" id="PF14257"/>
    </source>
</evidence>
<feature type="transmembrane region" description="Helical" evidence="3">
    <location>
        <begin position="251"/>
        <end position="274"/>
    </location>
</feature>
<sequence>MVGSDVAPQTDANAGAGTGAKAPADSGATQGTGLGSSVAVIESKIARSAWLGIKVGDLAGSAARVRVVATDAGGQVTSENVVTSLDPTGGPVGPGGVDPRFDASTATRDVGVDEARLVLSVPAKTLDDVLTQLSAIGSVSYRSSQSQDVTDTYIDTKSRIQPMRDGIDRVRALLAKTTDLQQVITLESELSRRQADLDSLEQRLAKLDAMTTMSDVTVTLWTDATAPVVPQDGVSGGLRTAWDSLLGSATVILTGLAVLLPWLVLLVPLTLLGLRVWRRRGAGMPSPTSPVLAGQEPAISAPQTQPVTASPATSTGAGATGAGSAPTAPGQSVAQD</sequence>
<feature type="compositionally biased region" description="Low complexity" evidence="2">
    <location>
        <begin position="308"/>
        <end position="330"/>
    </location>
</feature>
<evidence type="ECO:0000313" key="5">
    <source>
        <dbReference type="EMBL" id="GAA2492206.1"/>
    </source>
</evidence>
<keyword evidence="3" id="KW-1133">Transmembrane helix</keyword>
<evidence type="ECO:0000256" key="3">
    <source>
        <dbReference type="SAM" id="Phobius"/>
    </source>
</evidence>
<dbReference type="EMBL" id="BAAARE010000014">
    <property type="protein sequence ID" value="GAA2492206.1"/>
    <property type="molecule type" value="Genomic_DNA"/>
</dbReference>
<feature type="region of interest" description="Disordered" evidence="2">
    <location>
        <begin position="283"/>
        <end position="336"/>
    </location>
</feature>
<organism evidence="5 6">
    <name type="scientific">Terrabacter carboxydivorans</name>
    <dbReference type="NCBI Taxonomy" id="619730"/>
    <lineage>
        <taxon>Bacteria</taxon>
        <taxon>Bacillati</taxon>
        <taxon>Actinomycetota</taxon>
        <taxon>Actinomycetes</taxon>
        <taxon>Micrococcales</taxon>
        <taxon>Intrasporangiaceae</taxon>
        <taxon>Terrabacter</taxon>
    </lineage>
</organism>
<protein>
    <submittedName>
        <fullName evidence="5">DUF4349 domain-containing protein</fullName>
    </submittedName>
</protein>